<feature type="domain" description="EGF-like" evidence="9">
    <location>
        <begin position="88"/>
        <end position="122"/>
    </location>
</feature>
<feature type="domain" description="EGF-like" evidence="9">
    <location>
        <begin position="2463"/>
        <end position="2505"/>
    </location>
</feature>
<feature type="compositionally biased region" description="Low complexity" evidence="6">
    <location>
        <begin position="796"/>
        <end position="812"/>
    </location>
</feature>
<feature type="domain" description="EGF-like" evidence="9">
    <location>
        <begin position="125"/>
        <end position="163"/>
    </location>
</feature>
<sequence>MGIQIFAQVVFIVLITRKSESVTKNFVNNSMPEMRPTFVVNFDMSTVICQHSNDPSDLHLHRMSILCDGKSDCYINPAMHDESFPYCEGYCNSTCNGRGACLFDGSRGQCYCNAGFHGPECEFTDSNECEEKPCHWLAHCQNTFGSYYCTCFPGFHGNGYECSDIDECENGLAKCPLYSTCVNLPGTYFCNCTEGFQPLGLPVERCADIDECEQNLHNCVDDAKCQNQIGSYKCVQNCEEGYREVNGSCIDIDECAEKSALCDKRASCFNTVGGYNCTCEDGFAGDGRSCSPLNDCSQQEGICDRHAFCIGSFKKCICQAGYVGDGLSCYDVDECEAKTNPCSEEQGNRCVNIEGGYICCRNEIDDERCIRENGAFCSGGCGDNAVCYNETCQCIVGFSGDPRIKCFGSFLNTNECENDKQCPGIGEWCVNLIGGFICCNKDSTQTACNLNKKHYSGILISEPNLTKIDVKGSPRLNVPLRDKITHHIGYEEQKSSGNLININGISNEEIIILCGAGCPQNSHCYNNTCICDSGFTLDGTDGCELFLLIHCQSYRKFIIDIDECKSNPCTQPQSWCVNLYGSFQCCTPESNVNECIGLEITGDSSTMVSMSHQKPTKFAPFRSEIKPEELIKSSLGEWKLEQFGEWRNFSAGSIIIGRGRIDSRKGGTAEKENISSKHETNHGKHESHGKSATLKTNIIDESVKSTIFPSIPTDLKSTVLFSNASSIVTQPVDVSEETDGIKTSTQYTESPVLRSSVRAYKELMATEKEEKHEITKISVKTESSTETTSRTKESSTKSPTTSSSFIIFSTSDSAEKQEEVPSTLADHSSTSTSKKAEEAQQSAKSSTWFTTAQTTSSDSRKITHGEKETDRKSDKITKTSEVVIIRNMSSTFLNNSQQSEENNVENQNIHLKYSSVHPRKGKTTHQMKLLSLKASSSIGDIETTYTPISSVDYSSLRITGTTVPPLVANVTSTSNLDSEEHLRSTFTFSSDGKKFTNVNSEPSKEAKISTLQSSKELSTSTLQPSEEGSSSTVVQPITKLQVSVSAKNVVDVLTKSEAGVKTSVSPLIPKFAETTTLSTETSKITEPLSTKANIDTRSTLQFKIPEKEDDETTYSFTDIKSSNSFSTDSEVTSTKRTALSKDAGDKIIRTIAPTNFESTSSTESQELIIQLTSTTTDHNRRKPTIFATLPKKIPENSDFLTKYSVEIGKTTGKAVSKAKIGDNISTNIITTATHTVEEKLSTKTITERSSTIDINPQTLQTTTEKTEKSDISQRTLEIATESSTAKTSSTSDEFDLEFVRVTPPVPFTSKIDELTGTEPSVVDITGEKITFTTISKPKVTVTSVAELSSLNQTANADKIRTTEKLDSIVTSTSAVFSNSSTKTTNQLELEQSKRPTISIQSSIEEETITSIVTTTLEPGKGTKHSESSTVIPTTHSSDIRSTGETEKDIQEIHKSSTISTTSKTWSKVPQSSLSSTTHEKIPYIEQDRTGATTAKKIYLSSDTLESTTTELPSTGTSTFIASKSRISLVKGTEEKISSSSTTIRLSDETAVFSTEIDSAENSQTLATVTEPVQLSLPFTTISSKKMVSKQSSSTAMDLSAKKTTVNDMEVLKLIKNNETSTKEPAVYLFSSSPGELTTITKTFSTVTTPEHKIKTTQEITESIFSTSKAPSSTKVGLEISNSGESKKFDNSTELGLEIIQVLNQTTTNTLSSMKDFGSNELNFESNLTTIALHISPSSFTREVTHDQTESSLSTKKQATDGENGSASSISFATSTKQSIPPKQVTSETEAPSKEPGAIISKESTLSSTIKSDKQSSTAEPEVLYTNHLTSTKHEEDSKTTIDNKSETYFRFSTILPKAHRKTSSTVSTQGSDSSLTTAALEASSIRSGKIVEKHSTTAENPTYTVGQSTVELTFDEQAQITYKPNEKLSSTSLPSKSRGLAGKGSSKKLMLSVVEPTLPQETGATGNGTSLTVSDDLVLVPVEKFRIFFLIFYANFLQNITPTTADYENFTKEIFNLTTPVPSFVKYRCRSRDDCGNDAYCERLSGACRCSPGFIGEPPVTPCIDVNECDLYLDDCHETSHCSNFIGGYTCLCETGYRKDADGLCVDIDECQERGEGGVCSRNAICDGYTCIPVEKRHCTPEEWNKMDCGRNHLCLVDAYGKKDCDTCKSGYRKKKGVCSDINECEERNVCHTNAFCKNLMGSYECQCQPGFKGDGFQCSDIDECQHSPCHPQAICINFPGSYSCRCHEGWAGDEFSYISLFFDAYYTSLQDRYSFCTHGNHSACLSVRTDTLQSVCECEVDYRYNSSTGLCEVTPIQLFEKIPDVDECRENRHSCDPSTSICINKDGGYSCKCSPGYEGVGGICTDINECERGFAGCSVFAECENHIGSYGCKCIAGFSGDGINCIAIDGENSKSNACDEKWRIQCRSQNKTCHVDDEDVVQCGSCLFGYQPIDGKCLPIHAAGECADPKKNDCDVNADCIDVYPSRHFCTCKVGFIGDGRRCDGKNFRFSSIYLNVLKRDVDECTVPGICDAAAQCHNTNGSFSCVCKTGYVGNGFKCMVNTNIKGGPNCHLNESICHKNAKCDFDGTCVCLTGYEGDGVNVCEDHFSSTFSISTTISPFKLTTSSSKFLMNDTENNVIQKCSIDDLSPCHDFARCDFKSGLCECKSDYYGDGYRHCRKKRLDCVADTTLCGDRAICDVESRNCKCLQGYTGDGTNCIPDIMVLLRFNRQLLDCALRENICSKYATCVNRRCTCNKGYVGQIIIIIIIYFFLTGDGSVCVTSEPIKNCSKCHPKAECIDDICRCKVRTQHFELDRSENAICKAHLLLLLVLSFSAGSTAYMLPEKGYFGNGGSCIVDPKDCVHQPAICNVDAVCNQEQRRCTCMEGESFELLIRFTGDENDCSQEKNCNSFENVCHENATCLSHGVCQCKKGFMGNGISCNPIILIEKKGRKAAENEISTCEPKCKSYEECLNGSCICFHGYSKGDDNVCKGKKAQKAFNDVDECLLPNVCDPVANCTNFPGSYKCSCPAGFKGDGKFCQKYQSIDSTVVGNMTVDCELNDMTLILTKNLDFFDGRIFVRGQTENPFCSKKFKTLEYDEFSYRFTIPYSHCNVRFEEPDTMAVTVVIQRHPTFITQSADAYDLRCTYRTGVRQVMSHVNVSEITTSNTIVETGNGPACQLTVTNDHNEWVDVATVGQVLRLALTVSPNDTYAILPRNCFAINLETGERYSLTDKAGCAIDTQLFPEWSFTSPSLATATFRTFKWPDSSMIRFQCDCSACLESCPKVNCDRRREAMRLRRLRFTREVSYDEVIDGNTAKVLVKNTSQIAYSPSLYIEEKEETQRAQQELDQWKYRGKFPLLTSYDISLPT</sequence>
<feature type="domain" description="EGF-like" evidence="9">
    <location>
        <begin position="3003"/>
        <end position="3042"/>
    </location>
</feature>
<dbReference type="Pfam" id="PF07645">
    <property type="entry name" value="EGF_CA"/>
    <property type="match status" value="10"/>
</dbReference>
<evidence type="ECO:0000313" key="12">
    <source>
        <dbReference type="Proteomes" id="UP000038040"/>
    </source>
</evidence>
<feature type="compositionally biased region" description="Polar residues" evidence="6">
    <location>
        <begin position="1801"/>
        <end position="1818"/>
    </location>
</feature>
<feature type="compositionally biased region" description="Basic and acidic residues" evidence="6">
    <location>
        <begin position="1437"/>
        <end position="1448"/>
    </location>
</feature>
<dbReference type="STRING" id="318479.A0A158Q2P7"/>
<dbReference type="InterPro" id="IPR000742">
    <property type="entry name" value="EGF"/>
</dbReference>
<feature type="chain" id="PRO_5041044547" evidence="8">
    <location>
        <begin position="22"/>
        <end position="3371"/>
    </location>
</feature>
<dbReference type="PROSITE" id="PS00022">
    <property type="entry name" value="EGF_1"/>
    <property type="match status" value="1"/>
</dbReference>
<feature type="compositionally biased region" description="Polar residues" evidence="6">
    <location>
        <begin position="1749"/>
        <end position="1789"/>
    </location>
</feature>
<feature type="domain" description="EGF-like" evidence="9">
    <location>
        <begin position="2367"/>
        <end position="2407"/>
    </location>
</feature>
<feature type="region of interest" description="Disordered" evidence="6">
    <location>
        <begin position="997"/>
        <end position="1033"/>
    </location>
</feature>
<dbReference type="PROSITE" id="PS00010">
    <property type="entry name" value="ASX_HYDROXYL"/>
    <property type="match status" value="10"/>
</dbReference>
<evidence type="ECO:0000256" key="5">
    <source>
        <dbReference type="PROSITE-ProRule" id="PRU00076"/>
    </source>
</evidence>
<dbReference type="OrthoDB" id="5912995at2759"/>
<evidence type="ECO:0000256" key="8">
    <source>
        <dbReference type="SAM" id="SignalP"/>
    </source>
</evidence>
<keyword evidence="7" id="KW-0812">Transmembrane</keyword>
<feature type="region of interest" description="Disordered" evidence="6">
    <location>
        <begin position="768"/>
        <end position="875"/>
    </location>
</feature>
<dbReference type="SMART" id="SM00179">
    <property type="entry name" value="EGF_CA"/>
    <property type="match status" value="16"/>
</dbReference>
<dbReference type="SUPFAM" id="SSF57184">
    <property type="entry name" value="Growth factor receptor domain"/>
    <property type="match status" value="2"/>
</dbReference>
<feature type="domain" description="EGF-like" evidence="9">
    <location>
        <begin position="2221"/>
        <end position="2257"/>
    </location>
</feature>
<dbReference type="PROSITE" id="PS51034">
    <property type="entry name" value="ZP_2"/>
    <property type="match status" value="1"/>
</dbReference>
<organism evidence="12 14">
    <name type="scientific">Dracunculus medinensis</name>
    <name type="common">Guinea worm</name>
    <dbReference type="NCBI Taxonomy" id="318479"/>
    <lineage>
        <taxon>Eukaryota</taxon>
        <taxon>Metazoa</taxon>
        <taxon>Ecdysozoa</taxon>
        <taxon>Nematoda</taxon>
        <taxon>Chromadorea</taxon>
        <taxon>Rhabditida</taxon>
        <taxon>Spirurina</taxon>
        <taxon>Dracunculoidea</taxon>
        <taxon>Dracunculidae</taxon>
        <taxon>Dracunculus</taxon>
    </lineage>
</organism>
<dbReference type="SMART" id="SM00241">
    <property type="entry name" value="ZP"/>
    <property type="match status" value="1"/>
</dbReference>
<feature type="compositionally biased region" description="Basic and acidic residues" evidence="6">
    <location>
        <begin position="858"/>
        <end position="875"/>
    </location>
</feature>
<evidence type="ECO:0000256" key="6">
    <source>
        <dbReference type="SAM" id="MobiDB-lite"/>
    </source>
</evidence>
<dbReference type="Gene3D" id="2.10.25.10">
    <property type="entry name" value="Laminin"/>
    <property type="match status" value="14"/>
</dbReference>
<feature type="signal peptide" evidence="8">
    <location>
        <begin position="1"/>
        <end position="21"/>
    </location>
</feature>
<feature type="domain" description="EGF-like" evidence="9">
    <location>
        <begin position="251"/>
        <end position="291"/>
    </location>
</feature>
<evidence type="ECO:0000313" key="13">
    <source>
        <dbReference type="Proteomes" id="UP000274756"/>
    </source>
</evidence>
<feature type="disulfide bond" evidence="5">
    <location>
        <begin position="112"/>
        <end position="121"/>
    </location>
</feature>
<feature type="region of interest" description="Disordered" evidence="6">
    <location>
        <begin position="1925"/>
        <end position="1944"/>
    </location>
</feature>
<feature type="domain" description="ZP" evidence="10">
    <location>
        <begin position="3058"/>
        <end position="3297"/>
    </location>
</feature>
<dbReference type="Proteomes" id="UP000274756">
    <property type="component" value="Unassembled WGS sequence"/>
</dbReference>
<feature type="domain" description="EGF-like" evidence="9">
    <location>
        <begin position="2522"/>
        <end position="2559"/>
    </location>
</feature>
<dbReference type="PROSITE" id="PS50026">
    <property type="entry name" value="EGF_3"/>
    <property type="match status" value="14"/>
</dbReference>
<evidence type="ECO:0000256" key="7">
    <source>
        <dbReference type="SAM" id="Phobius"/>
    </source>
</evidence>
<accession>A0A158Q2P7</accession>
<feature type="region of interest" description="Disordered" evidence="6">
    <location>
        <begin position="1417"/>
        <end position="1448"/>
    </location>
</feature>
<feature type="region of interest" description="Disordered" evidence="6">
    <location>
        <begin position="1740"/>
        <end position="1841"/>
    </location>
</feature>
<feature type="compositionally biased region" description="Polar residues" evidence="6">
    <location>
        <begin position="1427"/>
        <end position="1436"/>
    </location>
</feature>
<feature type="transmembrane region" description="Helical" evidence="7">
    <location>
        <begin position="2760"/>
        <end position="2782"/>
    </location>
</feature>
<evidence type="ECO:0000313" key="11">
    <source>
        <dbReference type="EMBL" id="VDN54970.1"/>
    </source>
</evidence>
<dbReference type="PROSITE" id="PS01187">
    <property type="entry name" value="EGF_CA"/>
    <property type="match status" value="9"/>
</dbReference>
<feature type="domain" description="EGF-like" evidence="9">
    <location>
        <begin position="292"/>
        <end position="330"/>
    </location>
</feature>
<feature type="compositionally biased region" description="Basic and acidic residues" evidence="6">
    <location>
        <begin position="1831"/>
        <end position="1841"/>
    </location>
</feature>
<keyword evidence="7" id="KW-1133">Transmembrane helix</keyword>
<feature type="compositionally biased region" description="Polar residues" evidence="6">
    <location>
        <begin position="825"/>
        <end position="857"/>
    </location>
</feature>
<feature type="domain" description="EGF-like" evidence="9">
    <location>
        <begin position="2906"/>
        <end position="2943"/>
    </location>
</feature>
<feature type="domain" description="EGF-like" evidence="9">
    <location>
        <begin position="2181"/>
        <end position="2218"/>
    </location>
</feature>
<dbReference type="InterPro" id="IPR056953">
    <property type="entry name" value="CUT_N"/>
</dbReference>
<keyword evidence="2 8" id="KW-0732">Signal</keyword>
<keyword evidence="1 5" id="KW-0245">EGF-like domain</keyword>
<evidence type="ECO:0000256" key="4">
    <source>
        <dbReference type="ARBA" id="ARBA00023157"/>
    </source>
</evidence>
<dbReference type="CDD" id="cd00054">
    <property type="entry name" value="EGF_CA"/>
    <property type="match status" value="11"/>
</dbReference>
<dbReference type="PANTHER" id="PTHR24039">
    <property type="entry name" value="FIBRILLIN-RELATED"/>
    <property type="match status" value="1"/>
</dbReference>
<feature type="compositionally biased region" description="Polar residues" evidence="6">
    <location>
        <begin position="1009"/>
        <end position="1033"/>
    </location>
</feature>
<dbReference type="EMBL" id="UYYG01001151">
    <property type="protein sequence ID" value="VDN54970.1"/>
    <property type="molecule type" value="Genomic_DNA"/>
</dbReference>
<keyword evidence="13" id="KW-1185">Reference proteome</keyword>
<dbReference type="InterPro" id="IPR001881">
    <property type="entry name" value="EGF-like_Ca-bd_dom"/>
</dbReference>
<dbReference type="InterPro" id="IPR049883">
    <property type="entry name" value="NOTCH1_EGF-like"/>
</dbReference>
<evidence type="ECO:0000256" key="2">
    <source>
        <dbReference type="ARBA" id="ARBA00022729"/>
    </source>
</evidence>
<keyword evidence="3" id="KW-0677">Repeat</keyword>
<dbReference type="InterPro" id="IPR018097">
    <property type="entry name" value="EGF_Ca-bd_CS"/>
</dbReference>
<dbReference type="WBParaSite" id="DME_0000058301-mRNA-1">
    <property type="protein sequence ID" value="DME_0000058301-mRNA-1"/>
    <property type="gene ID" value="DME_0000058301"/>
</dbReference>
<dbReference type="GO" id="GO:0005509">
    <property type="term" value="F:calcium ion binding"/>
    <property type="evidence" value="ECO:0007669"/>
    <property type="project" value="InterPro"/>
</dbReference>
<evidence type="ECO:0000259" key="9">
    <source>
        <dbReference type="PROSITE" id="PS50026"/>
    </source>
</evidence>
<keyword evidence="4 5" id="KW-1015">Disulfide bond</keyword>
<evidence type="ECO:0000256" key="3">
    <source>
        <dbReference type="ARBA" id="ARBA00022737"/>
    </source>
</evidence>
<reference evidence="11 13" key="2">
    <citation type="submission" date="2018-11" db="EMBL/GenBank/DDBJ databases">
        <authorList>
            <consortium name="Pathogen Informatics"/>
        </authorList>
    </citation>
    <scope>NUCLEOTIDE SEQUENCE [LARGE SCALE GENOMIC DNA]</scope>
</reference>
<dbReference type="Pfam" id="PF12947">
    <property type="entry name" value="EGF_3"/>
    <property type="match status" value="3"/>
</dbReference>
<dbReference type="PROSITE" id="PS01186">
    <property type="entry name" value="EGF_2"/>
    <property type="match status" value="12"/>
</dbReference>
<feature type="domain" description="EGF-like" evidence="9">
    <location>
        <begin position="2325"/>
        <end position="2366"/>
    </location>
</feature>
<name>A0A158Q2P7_DRAME</name>
<dbReference type="SUPFAM" id="SSF57196">
    <property type="entry name" value="EGF/Laminin"/>
    <property type="match status" value="9"/>
</dbReference>
<evidence type="ECO:0000259" key="10">
    <source>
        <dbReference type="PROSITE" id="PS51034"/>
    </source>
</evidence>
<feature type="region of interest" description="Disordered" evidence="6">
    <location>
        <begin position="663"/>
        <end position="691"/>
    </location>
</feature>
<feature type="compositionally biased region" description="Polar residues" evidence="6">
    <location>
        <begin position="1925"/>
        <end position="1935"/>
    </location>
</feature>
<gene>
    <name evidence="11" type="ORF">DME_LOCUS4943</name>
</gene>
<dbReference type="InterPro" id="IPR000152">
    <property type="entry name" value="EGF-type_Asp/Asn_hydroxyl_site"/>
</dbReference>
<protein>
    <submittedName>
        <fullName evidence="14">Tenascin</fullName>
    </submittedName>
</protein>
<feature type="compositionally biased region" description="Low complexity" evidence="6">
    <location>
        <begin position="776"/>
        <end position="788"/>
    </location>
</feature>
<evidence type="ECO:0000256" key="1">
    <source>
        <dbReference type="ARBA" id="ARBA00022536"/>
    </source>
</evidence>
<dbReference type="InterPro" id="IPR001507">
    <property type="entry name" value="ZP_dom"/>
</dbReference>
<dbReference type="InterPro" id="IPR024731">
    <property type="entry name" value="NELL2-like_EGF"/>
</dbReference>
<dbReference type="FunFam" id="2.10.25.10:FF:000038">
    <property type="entry name" value="Fibrillin 2"/>
    <property type="match status" value="8"/>
</dbReference>
<feature type="domain" description="EGF-like" evidence="9">
    <location>
        <begin position="2065"/>
        <end position="2106"/>
    </location>
</feature>
<dbReference type="Proteomes" id="UP000038040">
    <property type="component" value="Unplaced"/>
</dbReference>
<evidence type="ECO:0000313" key="14">
    <source>
        <dbReference type="WBParaSite" id="DME_0000058301-mRNA-1"/>
    </source>
</evidence>
<comment type="caution">
    <text evidence="5">Lacks conserved residue(s) required for the propagation of feature annotation.</text>
</comment>
<keyword evidence="7" id="KW-0472">Membrane</keyword>
<proteinExistence type="predicted"/>
<dbReference type="InterPro" id="IPR009030">
    <property type="entry name" value="Growth_fac_rcpt_cys_sf"/>
</dbReference>
<dbReference type="SMART" id="SM00181">
    <property type="entry name" value="EGF"/>
    <property type="match status" value="28"/>
</dbReference>
<feature type="transmembrane region" description="Helical" evidence="7">
    <location>
        <begin position="2827"/>
        <end position="2844"/>
    </location>
</feature>
<dbReference type="FunFam" id="2.10.25.10:FF:000555">
    <property type="entry name" value="Dumpy, isoform I"/>
    <property type="match status" value="1"/>
</dbReference>
<feature type="domain" description="EGF-like" evidence="9">
    <location>
        <begin position="164"/>
        <end position="207"/>
    </location>
</feature>
<reference evidence="14" key="1">
    <citation type="submission" date="2016-04" db="UniProtKB">
        <authorList>
            <consortium name="WormBaseParasite"/>
        </authorList>
    </citation>
    <scope>IDENTIFICATION</scope>
</reference>
<feature type="compositionally biased region" description="Basic and acidic residues" evidence="6">
    <location>
        <begin position="663"/>
        <end position="689"/>
    </location>
</feature>
<feature type="disulfide bond" evidence="5">
    <location>
        <begin position="91"/>
        <end position="101"/>
    </location>
</feature>
<dbReference type="Pfam" id="PF25057">
    <property type="entry name" value="CUT_N"/>
    <property type="match status" value="1"/>
</dbReference>